<dbReference type="InterPro" id="IPR011944">
    <property type="entry name" value="Steroid_delta5-4_isomerase"/>
</dbReference>
<reference evidence="2 3" key="1">
    <citation type="journal article" date="2009" name="BMC Genomics">
        <title>The complete genome sequence of Xanthomonas albilineans provides new insights into the reductive genome evolution of the xylem-limited Xanthomonadaceae.</title>
        <authorList>
            <person name="Pieretti I."/>
            <person name="Royer M."/>
            <person name="Barbe V."/>
            <person name="Carrere S."/>
            <person name="Koebnik R."/>
            <person name="Cociancich S."/>
            <person name="Couloux A."/>
            <person name="Darrasse A."/>
            <person name="Gouzy J."/>
            <person name="Jacques M.A."/>
            <person name="Lauber E."/>
            <person name="Manceau C."/>
            <person name="Mangenot S."/>
            <person name="Poussier S."/>
            <person name="Segurens B."/>
            <person name="Szurek B."/>
            <person name="Verdier V."/>
            <person name="Arlat M."/>
            <person name="Rott P."/>
        </authorList>
    </citation>
    <scope>NUCLEOTIDE SEQUENCE [LARGE SCALE GENOMIC DNA]</scope>
    <source>
        <strain evidence="3">GPE PC73 / CFBP 7063</strain>
    </source>
</reference>
<dbReference type="GO" id="GO:0004683">
    <property type="term" value="F:calcium/calmodulin-dependent protein kinase activity"/>
    <property type="evidence" value="ECO:0007669"/>
    <property type="project" value="InterPro"/>
</dbReference>
<organism evidence="2 3">
    <name type="scientific">Xanthomonas albilineans (strain GPE PC73 / CFBP 7063)</name>
    <dbReference type="NCBI Taxonomy" id="380358"/>
    <lineage>
        <taxon>Bacteria</taxon>
        <taxon>Pseudomonadati</taxon>
        <taxon>Pseudomonadota</taxon>
        <taxon>Gammaproteobacteria</taxon>
        <taxon>Lysobacterales</taxon>
        <taxon>Lysobacteraceae</taxon>
        <taxon>Xanthomonas</taxon>
    </lineage>
</organism>
<dbReference type="NCBIfam" id="TIGR02246">
    <property type="entry name" value="SgcJ/EcaC family oxidoreductase"/>
    <property type="match status" value="1"/>
</dbReference>
<evidence type="ECO:0000313" key="3">
    <source>
        <dbReference type="Proteomes" id="UP000001890"/>
    </source>
</evidence>
<dbReference type="Pfam" id="PF08332">
    <property type="entry name" value="CaMKII_AD"/>
    <property type="match status" value="1"/>
</dbReference>
<sequence length="146" mass="16479">MRVSGQSFQRRASALTAPLRYRRWNAALAQARGDLYARERRAAADRVQNKVRASRAEIEDDFSHFLAAKPRGTINYRQVRRLDDDSAVDAGVYTFTLNNADGSIVQVQARYSFVYEKRNGRWLIINHHSSVMPEPVAVATAAPGRT</sequence>
<gene>
    <name evidence="2" type="ordered locus">XALc_0455</name>
</gene>
<dbReference type="Gene3D" id="3.10.450.50">
    <property type="match status" value="1"/>
</dbReference>
<protein>
    <recommendedName>
        <fullName evidence="1">Calcium/calmodulin-dependent protein kinase II association-domain domain-containing protein</fullName>
    </recommendedName>
</protein>
<dbReference type="RefSeq" id="WP_012915006.1">
    <property type="nucleotide sequence ID" value="NC_013722.1"/>
</dbReference>
<feature type="domain" description="Calcium/calmodulin-dependent protein kinase II association-domain" evidence="1">
    <location>
        <begin position="41"/>
        <end position="133"/>
    </location>
</feature>
<dbReference type="GO" id="GO:0005516">
    <property type="term" value="F:calmodulin binding"/>
    <property type="evidence" value="ECO:0007669"/>
    <property type="project" value="InterPro"/>
</dbReference>
<proteinExistence type="predicted"/>
<name>D2UBG5_XANAP</name>
<accession>D2UBG5</accession>
<dbReference type="PATRIC" id="fig|29447.3.peg.458"/>
<dbReference type="Proteomes" id="UP000001890">
    <property type="component" value="Chromosome"/>
</dbReference>
<dbReference type="eggNOG" id="COG4875">
    <property type="taxonomic scope" value="Bacteria"/>
</dbReference>
<dbReference type="AlphaFoldDB" id="D2UBG5"/>
<dbReference type="KEGG" id="xal:XALC_0455"/>
<dbReference type="InterPro" id="IPR032710">
    <property type="entry name" value="NTF2-like_dom_sf"/>
</dbReference>
<dbReference type="SUPFAM" id="SSF54427">
    <property type="entry name" value="NTF2-like"/>
    <property type="match status" value="1"/>
</dbReference>
<keyword evidence="3" id="KW-1185">Reference proteome</keyword>
<evidence type="ECO:0000259" key="1">
    <source>
        <dbReference type="Pfam" id="PF08332"/>
    </source>
</evidence>
<dbReference type="GeneID" id="57875764"/>
<evidence type="ECO:0000313" key="2">
    <source>
        <dbReference type="EMBL" id="CBA14989.1"/>
    </source>
</evidence>
<dbReference type="STRING" id="380358.XALC_0455"/>
<dbReference type="EMBL" id="FP565176">
    <property type="protein sequence ID" value="CBA14989.1"/>
    <property type="molecule type" value="Genomic_DNA"/>
</dbReference>
<dbReference type="InterPro" id="IPR013543">
    <property type="entry name" value="Ca/CaM-dep_prot_kinase-assoc"/>
</dbReference>